<dbReference type="OrthoDB" id="10012881at2759"/>
<dbReference type="InterPro" id="IPR043504">
    <property type="entry name" value="Peptidase_S1_PA_chymotrypsin"/>
</dbReference>
<keyword evidence="2" id="KW-0732">Signal</keyword>
<dbReference type="FunFam" id="2.40.10.10:FF:000053">
    <property type="entry name" value="Neurotrypsin"/>
    <property type="match status" value="1"/>
</dbReference>
<name>A0A9Q0YPN8_HOLLE</name>
<evidence type="ECO:0000259" key="3">
    <source>
        <dbReference type="PROSITE" id="PS50240"/>
    </source>
</evidence>
<keyword evidence="1" id="KW-1015">Disulfide bond</keyword>
<accession>A0A9Q0YPN8</accession>
<dbReference type="SMART" id="SM00020">
    <property type="entry name" value="Tryp_SPc"/>
    <property type="match status" value="1"/>
</dbReference>
<dbReference type="Gene3D" id="2.40.10.10">
    <property type="entry name" value="Trypsin-like serine proteases"/>
    <property type="match status" value="1"/>
</dbReference>
<feature type="domain" description="Peptidase S1" evidence="3">
    <location>
        <begin position="119"/>
        <end position="372"/>
    </location>
</feature>
<dbReference type="AlphaFoldDB" id="A0A9Q0YPN8"/>
<dbReference type="CDD" id="cd00190">
    <property type="entry name" value="Tryp_SPc"/>
    <property type="match status" value="1"/>
</dbReference>
<feature type="signal peptide" evidence="2">
    <location>
        <begin position="1"/>
        <end position="24"/>
    </location>
</feature>
<gene>
    <name evidence="4" type="ORF">HOLleu_37934</name>
</gene>
<comment type="caution">
    <text evidence="4">The sequence shown here is derived from an EMBL/GenBank/DDBJ whole genome shotgun (WGS) entry which is preliminary data.</text>
</comment>
<evidence type="ECO:0000256" key="1">
    <source>
        <dbReference type="ARBA" id="ARBA00023157"/>
    </source>
</evidence>
<dbReference type="Proteomes" id="UP001152320">
    <property type="component" value="Chromosome 20"/>
</dbReference>
<evidence type="ECO:0000256" key="2">
    <source>
        <dbReference type="SAM" id="SignalP"/>
    </source>
</evidence>
<evidence type="ECO:0000313" key="5">
    <source>
        <dbReference type="Proteomes" id="UP001152320"/>
    </source>
</evidence>
<dbReference type="InterPro" id="IPR001314">
    <property type="entry name" value="Peptidase_S1A"/>
</dbReference>
<keyword evidence="5" id="KW-1185">Reference proteome</keyword>
<protein>
    <submittedName>
        <fullName evidence="4">Neurotrypsin</fullName>
    </submittedName>
</protein>
<dbReference type="GO" id="GO:0004252">
    <property type="term" value="F:serine-type endopeptidase activity"/>
    <property type="evidence" value="ECO:0007669"/>
    <property type="project" value="InterPro"/>
</dbReference>
<feature type="chain" id="PRO_5040271127" evidence="2">
    <location>
        <begin position="25"/>
        <end position="377"/>
    </location>
</feature>
<organism evidence="4 5">
    <name type="scientific">Holothuria leucospilota</name>
    <name type="common">Black long sea cucumber</name>
    <name type="synonym">Mertensiothuria leucospilota</name>
    <dbReference type="NCBI Taxonomy" id="206669"/>
    <lineage>
        <taxon>Eukaryota</taxon>
        <taxon>Metazoa</taxon>
        <taxon>Echinodermata</taxon>
        <taxon>Eleutherozoa</taxon>
        <taxon>Echinozoa</taxon>
        <taxon>Holothuroidea</taxon>
        <taxon>Aspidochirotacea</taxon>
        <taxon>Aspidochirotida</taxon>
        <taxon>Holothuriidae</taxon>
        <taxon>Holothuria</taxon>
    </lineage>
</organism>
<dbReference type="SUPFAM" id="SSF50494">
    <property type="entry name" value="Trypsin-like serine proteases"/>
    <property type="match status" value="1"/>
</dbReference>
<dbReference type="Pfam" id="PF00089">
    <property type="entry name" value="Trypsin"/>
    <property type="match status" value="1"/>
</dbReference>
<dbReference type="PROSITE" id="PS50240">
    <property type="entry name" value="TRYPSIN_DOM"/>
    <property type="match status" value="1"/>
</dbReference>
<dbReference type="InterPro" id="IPR001254">
    <property type="entry name" value="Trypsin_dom"/>
</dbReference>
<dbReference type="GO" id="GO:0006508">
    <property type="term" value="P:proteolysis"/>
    <property type="evidence" value="ECO:0007669"/>
    <property type="project" value="InterPro"/>
</dbReference>
<dbReference type="PANTHER" id="PTHR24252">
    <property type="entry name" value="ACROSIN-RELATED"/>
    <property type="match status" value="1"/>
</dbReference>
<dbReference type="PROSITE" id="PS00134">
    <property type="entry name" value="TRYPSIN_HIS"/>
    <property type="match status" value="1"/>
</dbReference>
<proteinExistence type="predicted"/>
<dbReference type="InterPro" id="IPR009003">
    <property type="entry name" value="Peptidase_S1_PA"/>
</dbReference>
<sequence length="377" mass="42173">MNFSDRKSTRHLFFILSLTCSVFALTVHSSPVTTSQTTYGPDGNDMFGVDQYDDTEMSSNDGDEVTIPLRTSSVPQAPQLSLSSRARLLPAQLTANDIPTNFQCGVRGPQEMDATRGRIVGGITAKTRWPWMVQLLRKDDNELICGATLLSDQHVITAAHCIRGVNKEISQDQLIVRIGDHYRDEIELQEQDLTVECMFIHPTYNPNTLKNDLAILKLKIDPLNPIKFTSDVLPVCMPEKREFKNGQECFITGWGHTDFYDYLYNQASTKLQEAAVPLLGNRACQRLGRIYGTDLTKKMQCAGYVSGTLRADTCKKDSGGPLVCQNKEGVWKLWGVTSWGDNTFCEDSPDLPSPGVYTRVDKYLSWINLKLGETCPK</sequence>
<evidence type="ECO:0000313" key="4">
    <source>
        <dbReference type="EMBL" id="KAJ8022906.1"/>
    </source>
</evidence>
<dbReference type="PANTHER" id="PTHR24252:SF7">
    <property type="entry name" value="HYALIN"/>
    <property type="match status" value="1"/>
</dbReference>
<dbReference type="EMBL" id="JAIZAY010000020">
    <property type="protein sequence ID" value="KAJ8022906.1"/>
    <property type="molecule type" value="Genomic_DNA"/>
</dbReference>
<dbReference type="InterPro" id="IPR018114">
    <property type="entry name" value="TRYPSIN_HIS"/>
</dbReference>
<dbReference type="PRINTS" id="PR00722">
    <property type="entry name" value="CHYMOTRYPSIN"/>
</dbReference>
<reference evidence="4" key="1">
    <citation type="submission" date="2021-10" db="EMBL/GenBank/DDBJ databases">
        <title>Tropical sea cucumber genome reveals ecological adaptation and Cuvierian tubules defense mechanism.</title>
        <authorList>
            <person name="Chen T."/>
        </authorList>
    </citation>
    <scope>NUCLEOTIDE SEQUENCE</scope>
    <source>
        <strain evidence="4">Nanhai2018</strain>
        <tissue evidence="4">Muscle</tissue>
    </source>
</reference>